<accession>A5KP40</accession>
<keyword evidence="1" id="KW-0472">Membrane</keyword>
<dbReference type="RefSeq" id="WP_004846252.1">
    <property type="nucleotide sequence ID" value="NZ_DS264349.1"/>
</dbReference>
<dbReference type="Proteomes" id="UP000003577">
    <property type="component" value="Unassembled WGS sequence"/>
</dbReference>
<organism evidence="2 3">
    <name type="scientific">[Ruminococcus] torques ATCC 27756</name>
    <dbReference type="NCBI Taxonomy" id="411460"/>
    <lineage>
        <taxon>Bacteria</taxon>
        <taxon>Bacillati</taxon>
        <taxon>Bacillota</taxon>
        <taxon>Clostridia</taxon>
        <taxon>Lachnospirales</taxon>
        <taxon>Lachnospiraceae</taxon>
        <taxon>Mediterraneibacter</taxon>
    </lineage>
</organism>
<sequence length="256" mass="28614">MKKELSKSFLLLKTSIKKHSPEILTGIGIAGMITTTVMAVRATPKALILIEERKEEIGVNQLEAVDLIKTTWMCYVPAALTGTLSIACLIGASSVNVRRNAALATAYTLSESALKDYQEKVIEMFGEKKNEAVKDAIAKDKVEKNPVVTREVIITEKGNTLCYDAVSGRYFKGDIEKIKKAECELNRQMRDEMYISLNDFYYEIGLDNIKLGDELGWNIDDGYIDLSFSSQLASDGTPCLVIDYTIAPRYDFRNLR</sequence>
<dbReference type="HOGENOM" id="CLU_093793_0_0_9"/>
<gene>
    <name evidence="2" type="ORF">RUMTOR_02024</name>
</gene>
<dbReference type="Pfam" id="PF19880">
    <property type="entry name" value="DUF6353"/>
    <property type="match status" value="1"/>
</dbReference>
<dbReference type="InterPro" id="IPR045933">
    <property type="entry name" value="DUF6353"/>
</dbReference>
<keyword evidence="1" id="KW-0812">Transmembrane</keyword>
<dbReference type="PaxDb" id="411460-RUMTOR_02024"/>
<protein>
    <submittedName>
        <fullName evidence="2">Uncharacterized protein</fullName>
    </submittedName>
</protein>
<evidence type="ECO:0000313" key="3">
    <source>
        <dbReference type="Proteomes" id="UP000003577"/>
    </source>
</evidence>
<dbReference type="EMBL" id="AAVP02000011">
    <property type="protein sequence ID" value="EDK23722.1"/>
    <property type="molecule type" value="Genomic_DNA"/>
</dbReference>
<name>A5KP40_9FIRM</name>
<evidence type="ECO:0000313" key="2">
    <source>
        <dbReference type="EMBL" id="EDK23722.1"/>
    </source>
</evidence>
<reference evidence="2 3" key="2">
    <citation type="submission" date="2007-04" db="EMBL/GenBank/DDBJ databases">
        <title>Draft genome sequence of Ruminococcus torques (ATCC 27756).</title>
        <authorList>
            <person name="Sudarsanam P."/>
            <person name="Ley R."/>
            <person name="Guruge J."/>
            <person name="Turnbaugh P.J."/>
            <person name="Mahowald M."/>
            <person name="Liep D."/>
            <person name="Gordon J."/>
        </authorList>
    </citation>
    <scope>NUCLEOTIDE SEQUENCE [LARGE SCALE GENOMIC DNA]</scope>
    <source>
        <strain evidence="2 3">ATCC 27756</strain>
    </source>
</reference>
<evidence type="ECO:0000256" key="1">
    <source>
        <dbReference type="SAM" id="Phobius"/>
    </source>
</evidence>
<dbReference type="AlphaFoldDB" id="A5KP40"/>
<proteinExistence type="predicted"/>
<feature type="transmembrane region" description="Helical" evidence="1">
    <location>
        <begin position="21"/>
        <end position="40"/>
    </location>
</feature>
<comment type="caution">
    <text evidence="2">The sequence shown here is derived from an EMBL/GenBank/DDBJ whole genome shotgun (WGS) entry which is preliminary data.</text>
</comment>
<keyword evidence="1" id="KW-1133">Transmembrane helix</keyword>
<reference evidence="2 3" key="1">
    <citation type="submission" date="2007-03" db="EMBL/GenBank/DDBJ databases">
        <authorList>
            <person name="Fulton L."/>
            <person name="Clifton S."/>
            <person name="Fulton B."/>
            <person name="Xu J."/>
            <person name="Minx P."/>
            <person name="Pepin K.H."/>
            <person name="Johnson M."/>
            <person name="Thiruvilangam P."/>
            <person name="Bhonagiri V."/>
            <person name="Nash W.E."/>
            <person name="Mardis E.R."/>
            <person name="Wilson R.K."/>
        </authorList>
    </citation>
    <scope>NUCLEOTIDE SEQUENCE [LARGE SCALE GENOMIC DNA]</scope>
    <source>
        <strain evidence="2 3">ATCC 27756</strain>
    </source>
</reference>